<dbReference type="Proteomes" id="UP000825935">
    <property type="component" value="Chromosome 16"/>
</dbReference>
<comment type="caution">
    <text evidence="1">The sequence shown here is derived from an EMBL/GenBank/DDBJ whole genome shotgun (WGS) entry which is preliminary data.</text>
</comment>
<evidence type="ECO:0000313" key="1">
    <source>
        <dbReference type="EMBL" id="KAH7387768.1"/>
    </source>
</evidence>
<keyword evidence="2" id="KW-1185">Reference proteome</keyword>
<dbReference type="AlphaFoldDB" id="A0A8T2T062"/>
<dbReference type="EMBL" id="CM035421">
    <property type="protein sequence ID" value="KAH7387768.1"/>
    <property type="molecule type" value="Genomic_DNA"/>
</dbReference>
<organism evidence="1 2">
    <name type="scientific">Ceratopteris richardii</name>
    <name type="common">Triangle waterfern</name>
    <dbReference type="NCBI Taxonomy" id="49495"/>
    <lineage>
        <taxon>Eukaryota</taxon>
        <taxon>Viridiplantae</taxon>
        <taxon>Streptophyta</taxon>
        <taxon>Embryophyta</taxon>
        <taxon>Tracheophyta</taxon>
        <taxon>Polypodiopsida</taxon>
        <taxon>Polypodiidae</taxon>
        <taxon>Polypodiales</taxon>
        <taxon>Pteridineae</taxon>
        <taxon>Pteridaceae</taxon>
        <taxon>Parkerioideae</taxon>
        <taxon>Ceratopteris</taxon>
    </lineage>
</organism>
<protein>
    <submittedName>
        <fullName evidence="1">Uncharacterized protein</fullName>
    </submittedName>
</protein>
<reference evidence="1" key="1">
    <citation type="submission" date="2021-08" db="EMBL/GenBank/DDBJ databases">
        <title>WGS assembly of Ceratopteris richardii.</title>
        <authorList>
            <person name="Marchant D.B."/>
            <person name="Chen G."/>
            <person name="Jenkins J."/>
            <person name="Shu S."/>
            <person name="Leebens-Mack J."/>
            <person name="Grimwood J."/>
            <person name="Schmutz J."/>
            <person name="Soltis P."/>
            <person name="Soltis D."/>
            <person name="Chen Z.-H."/>
        </authorList>
    </citation>
    <scope>NUCLEOTIDE SEQUENCE</scope>
    <source>
        <strain evidence="1">Whitten #5841</strain>
        <tissue evidence="1">Leaf</tissue>
    </source>
</reference>
<name>A0A8T2T062_CERRI</name>
<sequence>MGMEQKDEATVAHGENNVRVWRTAGPECKVIVEVHAPSRGLQLPGFVRLLELQGYSSFRFSTVCCSSNPHDSAYAKCLRAEVDARMSDLESSLFKQSIVNYFC</sequence>
<evidence type="ECO:0000313" key="2">
    <source>
        <dbReference type="Proteomes" id="UP000825935"/>
    </source>
</evidence>
<accession>A0A8T2T062</accession>
<gene>
    <name evidence="1" type="ORF">KP509_16G040300</name>
</gene>
<proteinExistence type="predicted"/>